<dbReference type="Pfam" id="PF00483">
    <property type="entry name" value="NTP_transferase"/>
    <property type="match status" value="1"/>
</dbReference>
<evidence type="ECO:0000256" key="3">
    <source>
        <dbReference type="ARBA" id="ARBA00022679"/>
    </source>
</evidence>
<dbReference type="SUPFAM" id="SSF53448">
    <property type="entry name" value="Nucleotide-diphospho-sugar transferases"/>
    <property type="match status" value="1"/>
</dbReference>
<evidence type="ECO:0000313" key="11">
    <source>
        <dbReference type="Proteomes" id="UP000076023"/>
    </source>
</evidence>
<feature type="domain" description="Nucleotidyl transferase" evidence="8">
    <location>
        <begin position="9"/>
        <end position="276"/>
    </location>
</feature>
<dbReference type="CDD" id="cd02509">
    <property type="entry name" value="GDP-M1P_Guanylyltransferase"/>
    <property type="match status" value="1"/>
</dbReference>
<dbReference type="STRING" id="690879.TSACC_21079"/>
<dbReference type="Pfam" id="PF22640">
    <property type="entry name" value="ManC_GMP_beta-helix"/>
    <property type="match status" value="1"/>
</dbReference>
<dbReference type="InterPro" id="IPR051161">
    <property type="entry name" value="Mannose-6P_isomerase_type2"/>
</dbReference>
<name>A0A146G4G0_TERSA</name>
<dbReference type="GO" id="GO:0009298">
    <property type="term" value="P:GDP-mannose biosynthetic process"/>
    <property type="evidence" value="ECO:0007669"/>
    <property type="project" value="TreeGrafter"/>
</dbReference>
<keyword evidence="4 10" id="KW-0548">Nucleotidyltransferase</keyword>
<dbReference type="RefSeq" id="WP_075078502.1">
    <property type="nucleotide sequence ID" value="NZ_BDCO01000002.1"/>
</dbReference>
<feature type="domain" description="MannoseP isomerase/GMP-like beta-helix" evidence="9">
    <location>
        <begin position="290"/>
        <end position="339"/>
    </location>
</feature>
<evidence type="ECO:0000256" key="4">
    <source>
        <dbReference type="ARBA" id="ARBA00022695"/>
    </source>
</evidence>
<dbReference type="Proteomes" id="UP000076023">
    <property type="component" value="Unassembled WGS sequence"/>
</dbReference>
<keyword evidence="11" id="KW-1185">Reference proteome</keyword>
<protein>
    <recommendedName>
        <fullName evidence="2">mannose-1-phosphate guanylyltransferase</fullName>
        <ecNumber evidence="2">2.7.7.13</ecNumber>
    </recommendedName>
</protein>
<dbReference type="AlphaFoldDB" id="A0A146G4G0"/>
<dbReference type="EMBL" id="BDCO01000002">
    <property type="protein sequence ID" value="GAT32679.1"/>
    <property type="molecule type" value="Genomic_DNA"/>
</dbReference>
<accession>A0A146G4G0</accession>
<gene>
    <name evidence="10" type="ORF">TSACC_21079</name>
</gene>
<evidence type="ECO:0000313" key="10">
    <source>
        <dbReference type="EMBL" id="GAT32679.1"/>
    </source>
</evidence>
<dbReference type="InterPro" id="IPR029044">
    <property type="entry name" value="Nucleotide-diphossugar_trans"/>
</dbReference>
<evidence type="ECO:0000256" key="5">
    <source>
        <dbReference type="ARBA" id="ARBA00022741"/>
    </source>
</evidence>
<reference evidence="11" key="1">
    <citation type="journal article" date="2017" name="Genome Announc.">
        <title>Draft Genome Sequence of Terrimicrobium sacchariphilum NM-5T, a Facultative Anaerobic Soil Bacterium of the Class Spartobacteria.</title>
        <authorList>
            <person name="Qiu Y.L."/>
            <person name="Tourlousse D.M."/>
            <person name="Matsuura N."/>
            <person name="Ohashi A."/>
            <person name="Sekiguchi Y."/>
        </authorList>
    </citation>
    <scope>NUCLEOTIDE SEQUENCE [LARGE SCALE GENOMIC DNA]</scope>
    <source>
        <strain evidence="11">NM-5</strain>
    </source>
</reference>
<dbReference type="GO" id="GO:0004475">
    <property type="term" value="F:mannose-1-phosphate guanylyltransferase (GTP) activity"/>
    <property type="evidence" value="ECO:0007669"/>
    <property type="project" value="UniProtKB-EC"/>
</dbReference>
<dbReference type="InParanoid" id="A0A146G4G0"/>
<evidence type="ECO:0000259" key="9">
    <source>
        <dbReference type="Pfam" id="PF22640"/>
    </source>
</evidence>
<dbReference type="PANTHER" id="PTHR46390:SF1">
    <property type="entry name" value="MANNOSE-1-PHOSPHATE GUANYLYLTRANSFERASE"/>
    <property type="match status" value="1"/>
</dbReference>
<evidence type="ECO:0000256" key="6">
    <source>
        <dbReference type="ARBA" id="ARBA00023134"/>
    </source>
</evidence>
<dbReference type="FunFam" id="3.90.550.10:FF:000046">
    <property type="entry name" value="Mannose-1-phosphate guanylyltransferase (GDP)"/>
    <property type="match status" value="1"/>
</dbReference>
<evidence type="ECO:0000256" key="2">
    <source>
        <dbReference type="ARBA" id="ARBA00012387"/>
    </source>
</evidence>
<evidence type="ECO:0000256" key="1">
    <source>
        <dbReference type="ARBA" id="ARBA00006115"/>
    </source>
</evidence>
<organism evidence="10 11">
    <name type="scientific">Terrimicrobium sacchariphilum</name>
    <dbReference type="NCBI Taxonomy" id="690879"/>
    <lineage>
        <taxon>Bacteria</taxon>
        <taxon>Pseudomonadati</taxon>
        <taxon>Verrucomicrobiota</taxon>
        <taxon>Terrimicrobiia</taxon>
        <taxon>Terrimicrobiales</taxon>
        <taxon>Terrimicrobiaceae</taxon>
        <taxon>Terrimicrobium</taxon>
    </lineage>
</organism>
<comment type="caution">
    <text evidence="10">The sequence shown here is derived from an EMBL/GenBank/DDBJ whole genome shotgun (WGS) entry which is preliminary data.</text>
</comment>
<sequence>MVEHLHIFVMAGGSGERFWPMSRTRTPKHLLRLLSEQTMLEMTVLRMEGVAPWERIFVLTNASQVDAIRKELPFLPPENIIAEPAKRDTAPACALATGLARARDPQAICALLPADSMIHNVPVLRQQVRDAARAAATNDALVTFSITPNHPATGFGYLHLGEEIEPGLHQVRRFVEKPDAETAQKYVDSGDYGWNAGMFVWRSEVFLAECDLNAPALANFIRQFPAADVDGYLAGCFAELPKISVDYAIMEKARQVLAVKAKFDWDDVGAWTSLPEHLGADCDGNTARGEVHQVNSHNNVVLANTRVIALCGVNDLIVVETPDALLVCHRDAAQDIKKLQAFLPENVK</sequence>
<comment type="catalytic activity">
    <reaction evidence="7">
        <text>alpha-D-mannose 1-phosphate + GTP + H(+) = GDP-alpha-D-mannose + diphosphate</text>
        <dbReference type="Rhea" id="RHEA:15229"/>
        <dbReference type="ChEBI" id="CHEBI:15378"/>
        <dbReference type="ChEBI" id="CHEBI:33019"/>
        <dbReference type="ChEBI" id="CHEBI:37565"/>
        <dbReference type="ChEBI" id="CHEBI:57527"/>
        <dbReference type="ChEBI" id="CHEBI:58409"/>
        <dbReference type="EC" id="2.7.7.13"/>
    </reaction>
</comment>
<proteinExistence type="inferred from homology"/>
<dbReference type="InterPro" id="IPR054566">
    <property type="entry name" value="ManC/GMP-like_b-helix"/>
</dbReference>
<evidence type="ECO:0000259" key="8">
    <source>
        <dbReference type="Pfam" id="PF00483"/>
    </source>
</evidence>
<comment type="similarity">
    <text evidence="1">Belongs to the mannose-6-phosphate isomerase type 2 family.</text>
</comment>
<dbReference type="InterPro" id="IPR005835">
    <property type="entry name" value="NTP_transferase_dom"/>
</dbReference>
<dbReference type="SUPFAM" id="SSF159283">
    <property type="entry name" value="Guanosine diphospho-D-mannose pyrophosphorylase/mannose-6-phosphate isomerase linker domain"/>
    <property type="match status" value="1"/>
</dbReference>
<dbReference type="InterPro" id="IPR049577">
    <property type="entry name" value="GMPP_N"/>
</dbReference>
<keyword evidence="6" id="KW-0342">GTP-binding</keyword>
<evidence type="ECO:0000256" key="7">
    <source>
        <dbReference type="ARBA" id="ARBA00047343"/>
    </source>
</evidence>
<dbReference type="PANTHER" id="PTHR46390">
    <property type="entry name" value="MANNOSE-1-PHOSPHATE GUANYLYLTRANSFERASE"/>
    <property type="match status" value="1"/>
</dbReference>
<keyword evidence="5" id="KW-0547">Nucleotide-binding</keyword>
<dbReference type="FunCoup" id="A0A146G4G0">
    <property type="interactions" value="177"/>
</dbReference>
<dbReference type="Gene3D" id="3.90.550.10">
    <property type="entry name" value="Spore Coat Polysaccharide Biosynthesis Protein SpsA, Chain A"/>
    <property type="match status" value="1"/>
</dbReference>
<dbReference type="GO" id="GO:0005525">
    <property type="term" value="F:GTP binding"/>
    <property type="evidence" value="ECO:0007669"/>
    <property type="project" value="UniProtKB-KW"/>
</dbReference>
<dbReference type="OrthoDB" id="9806359at2"/>
<keyword evidence="3 10" id="KW-0808">Transferase</keyword>
<dbReference type="EC" id="2.7.7.13" evidence="2"/>